<protein>
    <submittedName>
        <fullName evidence="2">Uncharacterized protein</fullName>
    </submittedName>
</protein>
<dbReference type="EMBL" id="FOYT01000001">
    <property type="protein sequence ID" value="SFR42072.1"/>
    <property type="molecule type" value="Genomic_DNA"/>
</dbReference>
<name>A0A1I6GIQ6_9EURY</name>
<reference evidence="3" key="1">
    <citation type="submission" date="2016-10" db="EMBL/GenBank/DDBJ databases">
        <authorList>
            <person name="Varghese N."/>
            <person name="Submissions S."/>
        </authorList>
    </citation>
    <scope>NUCLEOTIDE SEQUENCE [LARGE SCALE GENOMIC DNA]</scope>
    <source>
        <strain evidence="3">CGMCC 1.7736</strain>
    </source>
</reference>
<sequence length="173" mass="19589">MTDTNTADDIRTDGGAQVDDSLAVEDAPDYDNPETAQKAREQAQAKFDDARAEQEEASELKQRLEQARQDQRVDVTIYGEDVGFTRLEGDTIEWLEDLAEDFAGLDEDGLDDDQYETYKSATRRITELLAEHSVDDTLDYEFWAAEPPEVRQSLLMKVRQEMADGVEAAAEFR</sequence>
<dbReference type="Proteomes" id="UP000198531">
    <property type="component" value="Unassembled WGS sequence"/>
</dbReference>
<dbReference type="STRING" id="553469.SAMN04487947_1220"/>
<evidence type="ECO:0000313" key="2">
    <source>
        <dbReference type="EMBL" id="SFR42072.1"/>
    </source>
</evidence>
<dbReference type="RefSeq" id="WP_089805541.1">
    <property type="nucleotide sequence ID" value="NZ_FOYT01000001.1"/>
</dbReference>
<feature type="compositionally biased region" description="Acidic residues" evidence="1">
    <location>
        <begin position="22"/>
        <end position="32"/>
    </location>
</feature>
<feature type="region of interest" description="Disordered" evidence="1">
    <location>
        <begin position="1"/>
        <end position="68"/>
    </location>
</feature>
<dbReference type="AlphaFoldDB" id="A0A1I6GIQ6"/>
<gene>
    <name evidence="2" type="ORF">SAMN04487947_1220</name>
</gene>
<feature type="compositionally biased region" description="Basic and acidic residues" evidence="1">
    <location>
        <begin position="37"/>
        <end position="68"/>
    </location>
</feature>
<accession>A0A1I6GIQ6</accession>
<evidence type="ECO:0000256" key="1">
    <source>
        <dbReference type="SAM" id="MobiDB-lite"/>
    </source>
</evidence>
<evidence type="ECO:0000313" key="3">
    <source>
        <dbReference type="Proteomes" id="UP000198531"/>
    </source>
</evidence>
<organism evidence="2 3">
    <name type="scientific">Halogeometricum rufum</name>
    <dbReference type="NCBI Taxonomy" id="553469"/>
    <lineage>
        <taxon>Archaea</taxon>
        <taxon>Methanobacteriati</taxon>
        <taxon>Methanobacteriota</taxon>
        <taxon>Stenosarchaea group</taxon>
        <taxon>Halobacteria</taxon>
        <taxon>Halobacteriales</taxon>
        <taxon>Haloferacaceae</taxon>
        <taxon>Halogeometricum</taxon>
    </lineage>
</organism>
<proteinExistence type="predicted"/>
<keyword evidence="3" id="KW-1185">Reference proteome</keyword>